<reference evidence="1 2" key="1">
    <citation type="submission" date="2016-04" db="EMBL/GenBank/DDBJ databases">
        <title>ATOL: Assembling a taxonomically balanced genome-scale reconstruction of the evolutionary history of the Enterobacteriaceae.</title>
        <authorList>
            <person name="Plunkett G.III."/>
            <person name="Neeno-Eckwall E.C."/>
            <person name="Glasner J.D."/>
            <person name="Perna N.T."/>
        </authorList>
    </citation>
    <scope>NUCLEOTIDE SEQUENCE [LARGE SCALE GENOMIC DNA]</scope>
    <source>
        <strain evidence="1 2">ATCC 51604</strain>
    </source>
</reference>
<organism evidence="1 2">
    <name type="scientific">Buttiauxella gaviniae ATCC 51604</name>
    <dbReference type="NCBI Taxonomy" id="1354253"/>
    <lineage>
        <taxon>Bacteria</taxon>
        <taxon>Pseudomonadati</taxon>
        <taxon>Pseudomonadota</taxon>
        <taxon>Gammaproteobacteria</taxon>
        <taxon>Enterobacterales</taxon>
        <taxon>Enterobacteriaceae</taxon>
        <taxon>Buttiauxella</taxon>
    </lineage>
</organism>
<dbReference type="Proteomes" id="UP000078504">
    <property type="component" value="Unassembled WGS sequence"/>
</dbReference>
<dbReference type="EMBL" id="LXEP01000044">
    <property type="protein sequence ID" value="OAT17078.1"/>
    <property type="molecule type" value="Genomic_DNA"/>
</dbReference>
<comment type="caution">
    <text evidence="1">The sequence shown here is derived from an EMBL/GenBank/DDBJ whole genome shotgun (WGS) entry which is preliminary data.</text>
</comment>
<evidence type="ECO:0000313" key="1">
    <source>
        <dbReference type="EMBL" id="OAT17078.1"/>
    </source>
</evidence>
<dbReference type="RefSeq" id="WP_064518811.1">
    <property type="nucleotide sequence ID" value="NZ_LXEP01000044.1"/>
</dbReference>
<accession>A0A1B7HN78</accession>
<proteinExistence type="predicted"/>
<dbReference type="AlphaFoldDB" id="A0A1B7HN78"/>
<dbReference type="PATRIC" id="fig|1354253.4.peg.4437"/>
<gene>
    <name evidence="1" type="ORF">M977_04324</name>
</gene>
<name>A0A1B7HN78_9ENTR</name>
<sequence>MANDIFAGLYVDVFLSDKTDNTSVQGTDFVLIPELSAFPETGIERTVIDVPNFSSDTNRKLVGRASIPDIALSLNYIPGDLMHEKIRALGDSGTKSQFKIVYYTDATKTIGLASVYNGFISSANLSGGADAVVTQNFTLAIDKRVISQVVDTSMSGGSGNP</sequence>
<dbReference type="Gene3D" id="4.10.410.40">
    <property type="match status" value="1"/>
</dbReference>
<protein>
    <submittedName>
        <fullName evidence="1">Uncharacterized protein</fullName>
    </submittedName>
</protein>
<evidence type="ECO:0000313" key="2">
    <source>
        <dbReference type="Proteomes" id="UP000078504"/>
    </source>
</evidence>